<protein>
    <recommendedName>
        <fullName evidence="3">Type I-MYXAN CRISPR-associated protein Cas6/Cmx6</fullName>
    </recommendedName>
</protein>
<dbReference type="RefSeq" id="WP_009207520.1">
    <property type="nucleotide sequence ID" value="NC_022357.1"/>
</dbReference>
<dbReference type="NCBIfam" id="TIGR02807">
    <property type="entry name" value="cas6_cmx6"/>
    <property type="match status" value="1"/>
</dbReference>
<organism evidence="1 2">
    <name type="scientific">Sulfuricella denitrificans (strain DSM 22764 / NBRC 105220 / skB26)</name>
    <dbReference type="NCBI Taxonomy" id="1163617"/>
    <lineage>
        <taxon>Bacteria</taxon>
        <taxon>Pseudomonadati</taxon>
        <taxon>Pseudomonadota</taxon>
        <taxon>Betaproteobacteria</taxon>
        <taxon>Nitrosomonadales</taxon>
        <taxon>Sulfuricellaceae</taxon>
        <taxon>Sulfuricella</taxon>
    </lineage>
</organism>
<evidence type="ECO:0000313" key="2">
    <source>
        <dbReference type="Proteomes" id="UP000015559"/>
    </source>
</evidence>
<dbReference type="STRING" id="1163617.SCD_n02720"/>
<sequence>MVNPDFDNAAVTEVHFELQGTLLPRDHGYPLFLELSRLLPWLPDEALAAVHHIHAAETGKDDLLILNRRAKLVIRVPIHREADLATLSGQTVTIGGFKLTIGKGKTKPLTRHSPLYAHCVTTGSMDEEAFASDINRILDELKITCRFICGRRQTITTADGVAYGYSLLLHELPIDQSILVQQRGMGGNRKIGCGIFIPHKSTNALV</sequence>
<dbReference type="HOGENOM" id="CLU_096068_1_0_4"/>
<keyword evidence="2" id="KW-1185">Reference proteome</keyword>
<dbReference type="InterPro" id="IPR014174">
    <property type="entry name" value="CRISPR-assoc_prot_Cas6/Cmx6"/>
</dbReference>
<accession>S6AB47</accession>
<dbReference type="OrthoDB" id="9779370at2"/>
<dbReference type="eggNOG" id="ENOG502Z8Q5">
    <property type="taxonomic scope" value="Bacteria"/>
</dbReference>
<dbReference type="Proteomes" id="UP000015559">
    <property type="component" value="Chromosome"/>
</dbReference>
<gene>
    <name evidence="1" type="ORF">SCD_n02720</name>
</gene>
<reference evidence="1 2" key="1">
    <citation type="journal article" date="2012" name="Appl. Environ. Microbiol.">
        <title>Draft genome sequence of a psychrotolerant sulfur-oxidizing bacterium, Sulfuricella denitrificans skB26, and proteomic insights into cold adaptation.</title>
        <authorList>
            <person name="Watanabe T."/>
            <person name="Kojima H."/>
            <person name="Fukui M."/>
        </authorList>
    </citation>
    <scope>NUCLEOTIDE SEQUENCE [LARGE SCALE GENOMIC DNA]</scope>
    <source>
        <strain evidence="2">skB26</strain>
    </source>
</reference>
<dbReference type="KEGG" id="sdr:SCD_n02720"/>
<evidence type="ECO:0000313" key="1">
    <source>
        <dbReference type="EMBL" id="BAN36520.1"/>
    </source>
</evidence>
<dbReference type="AlphaFoldDB" id="S6AB47"/>
<name>S6AB47_SULDS</name>
<evidence type="ECO:0008006" key="3">
    <source>
        <dbReference type="Google" id="ProtNLM"/>
    </source>
</evidence>
<dbReference type="EMBL" id="AP013066">
    <property type="protein sequence ID" value="BAN36520.1"/>
    <property type="molecule type" value="Genomic_DNA"/>
</dbReference>
<proteinExistence type="predicted"/>
<dbReference type="Pfam" id="PF09559">
    <property type="entry name" value="Cas6"/>
    <property type="match status" value="1"/>
</dbReference>